<dbReference type="AlphaFoldDB" id="A0A2H0TCR2"/>
<comment type="caution">
    <text evidence="2">The sequence shown here is derived from an EMBL/GenBank/DDBJ whole genome shotgun (WGS) entry which is preliminary data.</text>
</comment>
<feature type="transmembrane region" description="Helical" evidence="1">
    <location>
        <begin position="205"/>
        <end position="223"/>
    </location>
</feature>
<feature type="transmembrane region" description="Helical" evidence="1">
    <location>
        <begin position="148"/>
        <end position="170"/>
    </location>
</feature>
<keyword evidence="1" id="KW-1133">Transmembrane helix</keyword>
<keyword evidence="1" id="KW-0472">Membrane</keyword>
<feature type="transmembrane region" description="Helical" evidence="1">
    <location>
        <begin position="83"/>
        <end position="104"/>
    </location>
</feature>
<proteinExistence type="predicted"/>
<dbReference type="Proteomes" id="UP000231503">
    <property type="component" value="Unassembled WGS sequence"/>
</dbReference>
<gene>
    <name evidence="2" type="ORF">COU47_03190</name>
</gene>
<protein>
    <submittedName>
        <fullName evidence="2">Uncharacterized protein</fullName>
    </submittedName>
</protein>
<feature type="transmembrane region" description="Helical" evidence="1">
    <location>
        <begin position="176"/>
        <end position="193"/>
    </location>
</feature>
<evidence type="ECO:0000313" key="3">
    <source>
        <dbReference type="Proteomes" id="UP000231503"/>
    </source>
</evidence>
<feature type="transmembrane region" description="Helical" evidence="1">
    <location>
        <begin position="235"/>
        <end position="255"/>
    </location>
</feature>
<evidence type="ECO:0000256" key="1">
    <source>
        <dbReference type="SAM" id="Phobius"/>
    </source>
</evidence>
<reference evidence="3" key="1">
    <citation type="submission" date="2017-09" db="EMBL/GenBank/DDBJ databases">
        <title>Depth-based differentiation of microbial function through sediment-hosted aquifers and enrichment of novel symbionts in the deep terrestrial subsurface.</title>
        <authorList>
            <person name="Probst A.J."/>
            <person name="Ladd B."/>
            <person name="Jarett J.K."/>
            <person name="Geller-Mcgrath D.E."/>
            <person name="Sieber C.M.K."/>
            <person name="Emerson J.B."/>
            <person name="Anantharaman K."/>
            <person name="Thomas B.C."/>
            <person name="Malmstrom R."/>
            <person name="Stieglmeier M."/>
            <person name="Klingl A."/>
            <person name="Woyke T."/>
            <person name="Ryan C.M."/>
            <person name="Banfield J.F."/>
        </authorList>
    </citation>
    <scope>NUCLEOTIDE SEQUENCE [LARGE SCALE GENOMIC DNA]</scope>
</reference>
<feature type="transmembrane region" description="Helical" evidence="1">
    <location>
        <begin position="116"/>
        <end position="136"/>
    </location>
</feature>
<accession>A0A2H0TCR2</accession>
<dbReference type="EMBL" id="PFCO01000008">
    <property type="protein sequence ID" value="PIR69349.1"/>
    <property type="molecule type" value="Genomic_DNA"/>
</dbReference>
<organism evidence="2 3">
    <name type="scientific">Candidatus Niyogibacteria bacterium CG10_big_fil_rev_8_21_14_0_10_46_36</name>
    <dbReference type="NCBI Taxonomy" id="1974726"/>
    <lineage>
        <taxon>Bacteria</taxon>
        <taxon>Candidatus Niyogiibacteriota</taxon>
    </lineage>
</organism>
<keyword evidence="1" id="KW-0812">Transmembrane</keyword>
<evidence type="ECO:0000313" key="2">
    <source>
        <dbReference type="EMBL" id="PIR69349.1"/>
    </source>
</evidence>
<sequence length="264" mass="28885">MSSKSASQKYRRWYAALLRLYPASYRVRFGEGMEQTFNDILRERAGEEKGLFVFMLWMCVETSVGIIKENITNVFMRTTTKRLSIWAVAVSFILSIPLVLTLLGSGTAGEGWHWTLPDFVLIGGALFSIALAYELIARRTKITVYRAAFSLGLAGAFLLFWVNGAVGIIGNEGQPANVLYGAVFVVGLVGSLASRFQPKGMARTLFVAAIVQMLVPVAALIIWPSSAISWSPSVLGVFILSAFFAAFFLVSAMLFQRADALASK</sequence>
<name>A0A2H0TCR2_9BACT</name>